<dbReference type="AlphaFoldDB" id="A0A0M8MUA0"/>
<feature type="compositionally biased region" description="Low complexity" evidence="1">
    <location>
        <begin position="32"/>
        <end position="46"/>
    </location>
</feature>
<feature type="compositionally biased region" description="Polar residues" evidence="1">
    <location>
        <begin position="53"/>
        <end position="69"/>
    </location>
</feature>
<feature type="compositionally biased region" description="Basic and acidic residues" evidence="1">
    <location>
        <begin position="295"/>
        <end position="312"/>
    </location>
</feature>
<dbReference type="OrthoDB" id="5234071at2759"/>
<sequence length="487" mass="52885">MVSFFGLRFGADKKKQQHIGSVSQIPGGEDLAASAAASKPVASPASLMLPSPYGNSVSLPGTPNKPQSARTKKWVDPLDTSISRSLSADDAGTTDMSVKSPLDKIRFDVQELGERGGMRIEQDRDMLDHDDGCPSPPRSVDGGNELRPTISVTSIGSRVPAPLPSPAPSAPVSAEDKWEIPRIRNVKAKRDTMTFQSPRRRSFTMAIEQGKEDKQRMQQRRVEHTTQVVEISSHCMSAEEMRASLCIDMVESPTEMAQPHPFKEEQASQDSSEPLQEKPQGSPSQSTSTNPAAEARSEQPDPDAKLFEREAPKGFNSRARSDSNARSPRPSLYPLKISTTVQPAAQPLEKPPVSPLASKTPMEGYFPVSNGLPRGRLPGRPSISVETSEKEHDNRSSVYSAPAKEEVDISEPCKSAIPKPLFLSGLQDLSPGATMAPLPSPTFSNVDRVLSKDTIELAKTFEISLDLPQTSPIQCDFGDFGDFLSRD</sequence>
<protein>
    <submittedName>
        <fullName evidence="2">Uncharacterized protein</fullName>
    </submittedName>
</protein>
<proteinExistence type="predicted"/>
<accession>A0A0M8MUA0</accession>
<feature type="compositionally biased region" description="Low complexity" evidence="1">
    <location>
        <begin position="316"/>
        <end position="330"/>
    </location>
</feature>
<evidence type="ECO:0000313" key="2">
    <source>
        <dbReference type="EMBL" id="KOS16917.1"/>
    </source>
</evidence>
<dbReference type="STRING" id="150374.A0A0M8MUA0"/>
<keyword evidence="3" id="KW-1185">Reference proteome</keyword>
<feature type="compositionally biased region" description="Polar residues" evidence="1">
    <location>
        <begin position="268"/>
        <end position="291"/>
    </location>
</feature>
<reference evidence="2 3" key="1">
    <citation type="submission" date="2015-07" db="EMBL/GenBank/DDBJ databases">
        <title>The genome of the fungus Escovopsis weberi, a specialized disease agent of ant agriculture.</title>
        <authorList>
            <person name="de Man T.J."/>
            <person name="Stajich J.E."/>
            <person name="Kubicek C.P."/>
            <person name="Chenthamara K."/>
            <person name="Atanasova L."/>
            <person name="Druzhinina I.S."/>
            <person name="Birnbaum S."/>
            <person name="Barribeau S.M."/>
            <person name="Teiling C."/>
            <person name="Suen G."/>
            <person name="Currie C."/>
            <person name="Gerardo N.M."/>
        </authorList>
    </citation>
    <scope>NUCLEOTIDE SEQUENCE [LARGE SCALE GENOMIC DNA]</scope>
</reference>
<evidence type="ECO:0000313" key="3">
    <source>
        <dbReference type="Proteomes" id="UP000053831"/>
    </source>
</evidence>
<feature type="region of interest" description="Disordered" evidence="1">
    <location>
        <begin position="197"/>
        <end position="225"/>
    </location>
</feature>
<feature type="region of interest" description="Disordered" evidence="1">
    <location>
        <begin position="1"/>
        <end position="76"/>
    </location>
</feature>
<name>A0A0M8MUA0_ESCWE</name>
<evidence type="ECO:0000256" key="1">
    <source>
        <dbReference type="SAM" id="MobiDB-lite"/>
    </source>
</evidence>
<organism evidence="2 3">
    <name type="scientific">Escovopsis weberi</name>
    <dbReference type="NCBI Taxonomy" id="150374"/>
    <lineage>
        <taxon>Eukaryota</taxon>
        <taxon>Fungi</taxon>
        <taxon>Dikarya</taxon>
        <taxon>Ascomycota</taxon>
        <taxon>Pezizomycotina</taxon>
        <taxon>Sordariomycetes</taxon>
        <taxon>Hypocreomycetidae</taxon>
        <taxon>Hypocreales</taxon>
        <taxon>Hypocreaceae</taxon>
        <taxon>Escovopsis</taxon>
    </lineage>
</organism>
<feature type="compositionally biased region" description="Basic and acidic residues" evidence="1">
    <location>
        <begin position="209"/>
        <end position="224"/>
    </location>
</feature>
<dbReference type="EMBL" id="LGSR01000029">
    <property type="protein sequence ID" value="KOS16917.1"/>
    <property type="molecule type" value="Genomic_DNA"/>
</dbReference>
<dbReference type="Proteomes" id="UP000053831">
    <property type="component" value="Unassembled WGS sequence"/>
</dbReference>
<comment type="caution">
    <text evidence="2">The sequence shown here is derived from an EMBL/GenBank/DDBJ whole genome shotgun (WGS) entry which is preliminary data.</text>
</comment>
<feature type="region of interest" description="Disordered" evidence="1">
    <location>
        <begin position="109"/>
        <end position="176"/>
    </location>
</feature>
<gene>
    <name evidence="2" type="ORF">ESCO_004910</name>
</gene>
<feature type="compositionally biased region" description="Basic and acidic residues" evidence="1">
    <location>
        <begin position="109"/>
        <end position="132"/>
    </location>
</feature>
<feature type="region of interest" description="Disordered" evidence="1">
    <location>
        <begin position="252"/>
        <end position="405"/>
    </location>
</feature>